<keyword evidence="5" id="KW-0049">Antioxidant</keyword>
<keyword evidence="15" id="KW-1185">Reference proteome</keyword>
<dbReference type="EC" id="1.11.1.24" evidence="3"/>
<sequence>MHTIPDIDVPGSTLEPGDLVPDFDLAASLGRRVSRDGFKGRPFVMYFYPKADTSGCTRQACDFEQALAALNDAGAKAGLALVGVSRDPLKAIDRFAAKYTLTFPLASDADGTVVEAYGVWTEKSMYGRTYMGIDRSTFLVDGEGRLVRSWRKVKVPGHVADVLKAAAAL</sequence>
<evidence type="ECO:0000256" key="4">
    <source>
        <dbReference type="ARBA" id="ARBA00022559"/>
    </source>
</evidence>
<accession>A0A6M8HM99</accession>
<evidence type="ECO:0000256" key="1">
    <source>
        <dbReference type="ARBA" id="ARBA00003330"/>
    </source>
</evidence>
<dbReference type="Proteomes" id="UP000500767">
    <property type="component" value="Chromosome"/>
</dbReference>
<evidence type="ECO:0000256" key="11">
    <source>
        <dbReference type="ARBA" id="ARBA00042639"/>
    </source>
</evidence>
<organism evidence="14 15">
    <name type="scientific">Lichenicola cladoniae</name>
    <dbReference type="NCBI Taxonomy" id="1484109"/>
    <lineage>
        <taxon>Bacteria</taxon>
        <taxon>Pseudomonadati</taxon>
        <taxon>Pseudomonadota</taxon>
        <taxon>Alphaproteobacteria</taxon>
        <taxon>Acetobacterales</taxon>
        <taxon>Acetobacteraceae</taxon>
        <taxon>Lichenicola</taxon>
    </lineage>
</organism>
<dbReference type="PANTHER" id="PTHR42801">
    <property type="entry name" value="THIOREDOXIN-DEPENDENT PEROXIDE REDUCTASE"/>
    <property type="match status" value="1"/>
</dbReference>
<comment type="catalytic activity">
    <reaction evidence="12">
        <text>a hydroperoxide + [thioredoxin]-dithiol = an alcohol + [thioredoxin]-disulfide + H2O</text>
        <dbReference type="Rhea" id="RHEA:62620"/>
        <dbReference type="Rhea" id="RHEA-COMP:10698"/>
        <dbReference type="Rhea" id="RHEA-COMP:10700"/>
        <dbReference type="ChEBI" id="CHEBI:15377"/>
        <dbReference type="ChEBI" id="CHEBI:29950"/>
        <dbReference type="ChEBI" id="CHEBI:30879"/>
        <dbReference type="ChEBI" id="CHEBI:35924"/>
        <dbReference type="ChEBI" id="CHEBI:50058"/>
        <dbReference type="EC" id="1.11.1.24"/>
    </reaction>
</comment>
<evidence type="ECO:0000256" key="2">
    <source>
        <dbReference type="ARBA" id="ARBA00011245"/>
    </source>
</evidence>
<protein>
    <recommendedName>
        <fullName evidence="3">thioredoxin-dependent peroxiredoxin</fullName>
        <ecNumber evidence="3">1.11.1.24</ecNumber>
    </recommendedName>
    <alternativeName>
        <fullName evidence="9">Thioredoxin peroxidase</fullName>
    </alternativeName>
    <alternativeName>
        <fullName evidence="11">Thioredoxin-dependent peroxiredoxin Bcp</fullName>
    </alternativeName>
</protein>
<dbReference type="InterPro" id="IPR050924">
    <property type="entry name" value="Peroxiredoxin_BCP/PrxQ"/>
</dbReference>
<evidence type="ECO:0000256" key="6">
    <source>
        <dbReference type="ARBA" id="ARBA00023002"/>
    </source>
</evidence>
<keyword evidence="4" id="KW-0575">Peroxidase</keyword>
<dbReference type="SUPFAM" id="SSF52833">
    <property type="entry name" value="Thioredoxin-like"/>
    <property type="match status" value="1"/>
</dbReference>
<evidence type="ECO:0000256" key="5">
    <source>
        <dbReference type="ARBA" id="ARBA00022862"/>
    </source>
</evidence>
<dbReference type="GO" id="GO:0034599">
    <property type="term" value="P:cellular response to oxidative stress"/>
    <property type="evidence" value="ECO:0007669"/>
    <property type="project" value="TreeGrafter"/>
</dbReference>
<proteinExistence type="inferred from homology"/>
<name>A0A6M8HM99_9PROT</name>
<dbReference type="InterPro" id="IPR036249">
    <property type="entry name" value="Thioredoxin-like_sf"/>
</dbReference>
<gene>
    <name evidence="14" type="ORF">HN018_05010</name>
</gene>
<dbReference type="EMBL" id="CP053708">
    <property type="protein sequence ID" value="QKE89485.1"/>
    <property type="molecule type" value="Genomic_DNA"/>
</dbReference>
<feature type="domain" description="Thioredoxin" evidence="13">
    <location>
        <begin position="14"/>
        <end position="169"/>
    </location>
</feature>
<comment type="similarity">
    <text evidence="10">Belongs to the peroxiredoxin family. BCP/PrxQ subfamily.</text>
</comment>
<dbReference type="KEGG" id="lck:HN018_05010"/>
<dbReference type="Gene3D" id="3.40.30.10">
    <property type="entry name" value="Glutaredoxin"/>
    <property type="match status" value="1"/>
</dbReference>
<dbReference type="InterPro" id="IPR013766">
    <property type="entry name" value="Thioredoxin_domain"/>
</dbReference>
<dbReference type="GO" id="GO:0005737">
    <property type="term" value="C:cytoplasm"/>
    <property type="evidence" value="ECO:0007669"/>
    <property type="project" value="TreeGrafter"/>
</dbReference>
<comment type="subunit">
    <text evidence="2">Monomer.</text>
</comment>
<keyword evidence="7" id="KW-1015">Disulfide bond</keyword>
<dbReference type="GO" id="GO:0045454">
    <property type="term" value="P:cell redox homeostasis"/>
    <property type="evidence" value="ECO:0007669"/>
    <property type="project" value="TreeGrafter"/>
</dbReference>
<evidence type="ECO:0000313" key="14">
    <source>
        <dbReference type="EMBL" id="QKE89485.1"/>
    </source>
</evidence>
<dbReference type="FunFam" id="3.40.30.10:FF:000007">
    <property type="entry name" value="Thioredoxin-dependent thiol peroxidase"/>
    <property type="match status" value="1"/>
</dbReference>
<keyword evidence="8" id="KW-0676">Redox-active center</keyword>
<evidence type="ECO:0000256" key="8">
    <source>
        <dbReference type="ARBA" id="ARBA00023284"/>
    </source>
</evidence>
<dbReference type="PROSITE" id="PS51352">
    <property type="entry name" value="THIOREDOXIN_2"/>
    <property type="match status" value="1"/>
</dbReference>
<evidence type="ECO:0000259" key="13">
    <source>
        <dbReference type="PROSITE" id="PS51352"/>
    </source>
</evidence>
<comment type="function">
    <text evidence="1">Thiol-specific peroxidase that catalyzes the reduction of hydrogen peroxide and organic hydroperoxides to water and alcohols, respectively. Plays a role in cell protection against oxidative stress by detoxifying peroxides and as sensor of hydrogen peroxide-mediated signaling events.</text>
</comment>
<evidence type="ECO:0000256" key="7">
    <source>
        <dbReference type="ARBA" id="ARBA00023157"/>
    </source>
</evidence>
<dbReference type="PANTHER" id="PTHR42801:SF4">
    <property type="entry name" value="AHPC_TSA FAMILY PROTEIN"/>
    <property type="match status" value="1"/>
</dbReference>
<evidence type="ECO:0000256" key="9">
    <source>
        <dbReference type="ARBA" id="ARBA00032824"/>
    </source>
</evidence>
<dbReference type="InterPro" id="IPR000866">
    <property type="entry name" value="AhpC/TSA"/>
</dbReference>
<keyword evidence="6" id="KW-0560">Oxidoreductase</keyword>
<dbReference type="Pfam" id="PF00578">
    <property type="entry name" value="AhpC-TSA"/>
    <property type="match status" value="1"/>
</dbReference>
<evidence type="ECO:0000256" key="3">
    <source>
        <dbReference type="ARBA" id="ARBA00013017"/>
    </source>
</evidence>
<reference evidence="14 15" key="1">
    <citation type="journal article" date="2014" name="World J. Microbiol. Biotechnol.">
        <title>Biodiversity and physiological characteristics of Antarctic and Arctic lichens-associated bacteria.</title>
        <authorList>
            <person name="Lee Y.M."/>
            <person name="Kim E.H."/>
            <person name="Lee H.K."/>
            <person name="Hong S.G."/>
        </authorList>
    </citation>
    <scope>NUCLEOTIDE SEQUENCE [LARGE SCALE GENOMIC DNA]</scope>
    <source>
        <strain evidence="14 15">PAMC 26569</strain>
    </source>
</reference>
<evidence type="ECO:0000256" key="12">
    <source>
        <dbReference type="ARBA" id="ARBA00049091"/>
    </source>
</evidence>
<evidence type="ECO:0000256" key="10">
    <source>
        <dbReference type="ARBA" id="ARBA00038489"/>
    </source>
</evidence>
<dbReference type="CDD" id="cd03017">
    <property type="entry name" value="PRX_BCP"/>
    <property type="match status" value="1"/>
</dbReference>
<dbReference type="AlphaFoldDB" id="A0A6M8HM99"/>
<dbReference type="RefSeq" id="WP_171834479.1">
    <property type="nucleotide sequence ID" value="NZ_CP053708.1"/>
</dbReference>
<dbReference type="GO" id="GO:0008379">
    <property type="term" value="F:thioredoxin peroxidase activity"/>
    <property type="evidence" value="ECO:0007669"/>
    <property type="project" value="TreeGrafter"/>
</dbReference>
<evidence type="ECO:0000313" key="15">
    <source>
        <dbReference type="Proteomes" id="UP000500767"/>
    </source>
</evidence>